<dbReference type="RefSeq" id="WP_166397587.1">
    <property type="nucleotide sequence ID" value="NZ_CP045121.1"/>
</dbReference>
<keyword evidence="4" id="KW-1185">Reference proteome</keyword>
<dbReference type="KEGG" id="rmar:GBA65_16815"/>
<dbReference type="SUPFAM" id="SSF53474">
    <property type="entry name" value="alpha/beta-Hydrolases"/>
    <property type="match status" value="1"/>
</dbReference>
<feature type="active site" description="Charge relay system" evidence="1">
    <location>
        <position position="258"/>
    </location>
</feature>
<dbReference type="PIRSF" id="PIRSF016521">
    <property type="entry name" value="Acyl-CoA_hydro"/>
    <property type="match status" value="1"/>
</dbReference>
<dbReference type="InterPro" id="IPR016662">
    <property type="entry name" value="Acyl-CoA_thioEstase_long-chain"/>
</dbReference>
<name>A0A6G8Q0C1_9ACTN</name>
<feature type="domain" description="BAAT/Acyl-CoA thioester hydrolase C-terminal" evidence="2">
    <location>
        <begin position="201"/>
        <end position="304"/>
    </location>
</feature>
<evidence type="ECO:0000256" key="1">
    <source>
        <dbReference type="PIRSR" id="PIRSR016521-1"/>
    </source>
</evidence>
<dbReference type="InterPro" id="IPR014940">
    <property type="entry name" value="BAAT_C"/>
</dbReference>
<gene>
    <name evidence="3" type="ORF">GBA65_16815</name>
</gene>
<dbReference type="GO" id="GO:0006637">
    <property type="term" value="P:acyl-CoA metabolic process"/>
    <property type="evidence" value="ECO:0007669"/>
    <property type="project" value="InterPro"/>
</dbReference>
<evidence type="ECO:0000313" key="3">
    <source>
        <dbReference type="EMBL" id="QIN79912.1"/>
    </source>
</evidence>
<proteinExistence type="predicted"/>
<dbReference type="PANTHER" id="PTHR10824">
    <property type="entry name" value="ACYL-COENZYME A THIOESTERASE-RELATED"/>
    <property type="match status" value="1"/>
</dbReference>
<dbReference type="AlphaFoldDB" id="A0A6G8Q0C1"/>
<feature type="domain" description="BAAT/Acyl-CoA thioester hydrolase C-terminal" evidence="2">
    <location>
        <begin position="75"/>
        <end position="126"/>
    </location>
</feature>
<sequence length="308" mass="33086">MREIEVARRPVEEEGLVGTLFRPSTSAPCPAVIALGGAGGGLSEGGAETLASEGFAALSLAYFGAGGLPQELVEIPLEYFERALAWLRAQPGVDAERVAVVGNSKGGELALLLGATYPEDVGVVVGYAPSPIVWQGIPFDREVYYGGPRSPWSLRGSPVAFLPLPRPLPSELIRITGSFLDGRPVSGRPFYERALANEAAVEAATIAVERINGPVLLVSGTGDELWPSTRFSEMVVEKLRDHEHPYPYDHLRYEGAGHLITLPGYEPDSGWVRRVELGGSREANEFANTDSWPKVLAFLKEHLEQGAG</sequence>
<dbReference type="Pfam" id="PF08840">
    <property type="entry name" value="BAAT_C"/>
    <property type="match status" value="2"/>
</dbReference>
<dbReference type="EMBL" id="CP045121">
    <property type="protein sequence ID" value="QIN79912.1"/>
    <property type="molecule type" value="Genomic_DNA"/>
</dbReference>
<dbReference type="GO" id="GO:0047617">
    <property type="term" value="F:fatty acyl-CoA hydrolase activity"/>
    <property type="evidence" value="ECO:0007669"/>
    <property type="project" value="TreeGrafter"/>
</dbReference>
<dbReference type="PANTHER" id="PTHR10824:SF4">
    <property type="entry name" value="ACYL-COENZYME A THIOESTERASE 1-LIKE"/>
    <property type="match status" value="1"/>
</dbReference>
<dbReference type="InterPro" id="IPR029058">
    <property type="entry name" value="AB_hydrolase_fold"/>
</dbReference>
<dbReference type="Gene3D" id="3.40.50.1820">
    <property type="entry name" value="alpha/beta hydrolase"/>
    <property type="match status" value="1"/>
</dbReference>
<reference evidence="3 4" key="1">
    <citation type="submission" date="2019-10" db="EMBL/GenBank/DDBJ databases">
        <title>Rubrobacter sp nov SCSIO 52915 isolated from a deep-sea sediment in the South China Sea.</title>
        <authorList>
            <person name="Chen R.W."/>
        </authorList>
    </citation>
    <scope>NUCLEOTIDE SEQUENCE [LARGE SCALE GENOMIC DNA]</scope>
    <source>
        <strain evidence="3 4">SCSIO 52915</strain>
    </source>
</reference>
<organism evidence="3 4">
    <name type="scientific">Rubrobacter marinus</name>
    <dbReference type="NCBI Taxonomy" id="2653852"/>
    <lineage>
        <taxon>Bacteria</taxon>
        <taxon>Bacillati</taxon>
        <taxon>Actinomycetota</taxon>
        <taxon>Rubrobacteria</taxon>
        <taxon>Rubrobacterales</taxon>
        <taxon>Rubrobacteraceae</taxon>
        <taxon>Rubrobacter</taxon>
    </lineage>
</organism>
<protein>
    <recommendedName>
        <fullName evidence="2">BAAT/Acyl-CoA thioester hydrolase C-terminal domain-containing protein</fullName>
    </recommendedName>
</protein>
<evidence type="ECO:0000259" key="2">
    <source>
        <dbReference type="Pfam" id="PF08840"/>
    </source>
</evidence>
<feature type="active site" description="Charge relay system" evidence="1">
    <location>
        <position position="223"/>
    </location>
</feature>
<evidence type="ECO:0000313" key="4">
    <source>
        <dbReference type="Proteomes" id="UP000502706"/>
    </source>
</evidence>
<dbReference type="Proteomes" id="UP000502706">
    <property type="component" value="Chromosome"/>
</dbReference>
<feature type="active site" description="Charge relay system" evidence="1">
    <location>
        <position position="104"/>
    </location>
</feature>
<accession>A0A6G8Q0C1</accession>
<dbReference type="GO" id="GO:0006631">
    <property type="term" value="P:fatty acid metabolic process"/>
    <property type="evidence" value="ECO:0007669"/>
    <property type="project" value="TreeGrafter"/>
</dbReference>